<dbReference type="Gene3D" id="3.10.450.310">
    <property type="match status" value="1"/>
</dbReference>
<feature type="domain" description="Regulatory protein YycH" evidence="2">
    <location>
        <begin position="4"/>
        <end position="437"/>
    </location>
</feature>
<dbReference type="Proteomes" id="UP000318667">
    <property type="component" value="Unassembled WGS sequence"/>
</dbReference>
<dbReference type="Gene3D" id="3.30.310.160">
    <property type="entry name" value="YycH protein, domain 2"/>
    <property type="match status" value="1"/>
</dbReference>
<keyword evidence="1" id="KW-0472">Membrane</keyword>
<dbReference type="InterPro" id="IPR009996">
    <property type="entry name" value="YycH"/>
</dbReference>
<organism evidence="3 4">
    <name type="scientific">Cytobacillus oceanisediminis</name>
    <dbReference type="NCBI Taxonomy" id="665099"/>
    <lineage>
        <taxon>Bacteria</taxon>
        <taxon>Bacillati</taxon>
        <taxon>Bacillota</taxon>
        <taxon>Bacilli</taxon>
        <taxon>Bacillales</taxon>
        <taxon>Bacillaceae</taxon>
        <taxon>Cytobacillus</taxon>
    </lineage>
</organism>
<dbReference type="GeneID" id="65405340"/>
<dbReference type="OrthoDB" id="2382185at2"/>
<dbReference type="AlphaFoldDB" id="A0A562JFW1"/>
<gene>
    <name evidence="3" type="ORF">IQ19_04228</name>
</gene>
<dbReference type="RefSeq" id="WP_144544609.1">
    <property type="nucleotide sequence ID" value="NZ_CBCSDC010000016.1"/>
</dbReference>
<dbReference type="InterPro" id="IPR042274">
    <property type="entry name" value="YycH/YycI_2"/>
</dbReference>
<protein>
    <submittedName>
        <fullName evidence="3">Regulatory protein YycH of two-component signal transduction system YycFG</fullName>
    </submittedName>
</protein>
<dbReference type="EMBL" id="VLKI01000016">
    <property type="protein sequence ID" value="TWH82029.1"/>
    <property type="molecule type" value="Genomic_DNA"/>
</dbReference>
<evidence type="ECO:0000313" key="3">
    <source>
        <dbReference type="EMBL" id="TWH82029.1"/>
    </source>
</evidence>
<evidence type="ECO:0000259" key="2">
    <source>
        <dbReference type="Pfam" id="PF07435"/>
    </source>
</evidence>
<name>A0A562JFW1_9BACI</name>
<dbReference type="CDD" id="cd15787">
    <property type="entry name" value="YycH_N"/>
    <property type="match status" value="1"/>
</dbReference>
<evidence type="ECO:0000313" key="4">
    <source>
        <dbReference type="Proteomes" id="UP000318667"/>
    </source>
</evidence>
<evidence type="ECO:0000256" key="1">
    <source>
        <dbReference type="SAM" id="Phobius"/>
    </source>
</evidence>
<comment type="caution">
    <text evidence="3">The sequence shown here is derived from an EMBL/GenBank/DDBJ whole genome shotgun (WGS) entry which is preliminary data.</text>
</comment>
<keyword evidence="4" id="KW-1185">Reference proteome</keyword>
<sequence>MTYENIKTFILTILVATSALLTWNLWTYQPNYETMEQTNTVQEVAIAAKKDVSKIVRPDTLLFHHGSNQHYGTVSPSEIEKTIKEISRWNFTDFENITTQVDGIPSFVHNEGKAVIVYPDSIPIELYKTVIKVDDKDLTNFQFDRIVIDVEEPQKEDGIVYFVSLDSQQVFRSHVPASFIQSFKNKFFKYSPEYKEYFSYEASNSRTLFFPAHDTKMARYQYLSKELDSEKYKNALFSDPSVVQKNYQPSEEEYNDNVSLLRVNFDKNTLRYVKLAAGNNPTIQSTDLLKKSIDFINEHAGWTDNYQFAEMNELNHRVTFRLYDSSGYPVFSDDPKISEIRQVWGQNEEYLRSNFQLGLRTESTDVSLSSGESVIKYLEKLEGFDSKNLEDVALGYKMVKDPQTMFVRLEPSWFYRYEGEWKSISLDETGGMNNGLE</sequence>
<proteinExistence type="predicted"/>
<accession>A0A562JFW1</accession>
<reference evidence="3 4" key="1">
    <citation type="journal article" date="2015" name="Stand. Genomic Sci.">
        <title>Genomic Encyclopedia of Bacterial and Archaeal Type Strains, Phase III: the genomes of soil and plant-associated and newly described type strains.</title>
        <authorList>
            <person name="Whitman W.B."/>
            <person name="Woyke T."/>
            <person name="Klenk H.P."/>
            <person name="Zhou Y."/>
            <person name="Lilburn T.G."/>
            <person name="Beck B.J."/>
            <person name="De Vos P."/>
            <person name="Vandamme P."/>
            <person name="Eisen J.A."/>
            <person name="Garrity G."/>
            <person name="Hugenholtz P."/>
            <person name="Kyrpides N.C."/>
        </authorList>
    </citation>
    <scope>NUCLEOTIDE SEQUENCE [LARGE SCALE GENOMIC DNA]</scope>
    <source>
        <strain evidence="3 4">CGMCC 1.10115</strain>
    </source>
</reference>
<keyword evidence="1" id="KW-0812">Transmembrane</keyword>
<dbReference type="Pfam" id="PF07435">
    <property type="entry name" value="YycH"/>
    <property type="match status" value="1"/>
</dbReference>
<keyword evidence="1" id="KW-1133">Transmembrane helix</keyword>
<feature type="transmembrane region" description="Helical" evidence="1">
    <location>
        <begin position="6"/>
        <end position="26"/>
    </location>
</feature>